<comment type="caution">
    <text evidence="1">The sequence shown here is derived from an EMBL/GenBank/DDBJ whole genome shotgun (WGS) entry which is preliminary data.</text>
</comment>
<organism evidence="1 2">
    <name type="scientific">Odoribacter splanchnicus</name>
    <dbReference type="NCBI Taxonomy" id="28118"/>
    <lineage>
        <taxon>Bacteria</taxon>
        <taxon>Pseudomonadati</taxon>
        <taxon>Bacteroidota</taxon>
        <taxon>Bacteroidia</taxon>
        <taxon>Bacteroidales</taxon>
        <taxon>Odoribacteraceae</taxon>
        <taxon>Odoribacter</taxon>
    </lineage>
</organism>
<accession>A0A413IBX9</accession>
<evidence type="ECO:0000313" key="2">
    <source>
        <dbReference type="Proteomes" id="UP000284434"/>
    </source>
</evidence>
<sequence length="74" mass="8763">MILCRKFRCPRRIGPPYRRICGLLCRWGFRYPVQIFNKACFEVLGKIKEGFGGKRRSFNMFLKLCGGRLRYIIG</sequence>
<gene>
    <name evidence="1" type="ORF">DXA53_09770</name>
</gene>
<name>A0A413IBX9_9BACT</name>
<evidence type="ECO:0000313" key="1">
    <source>
        <dbReference type="EMBL" id="RGY06461.1"/>
    </source>
</evidence>
<reference evidence="1 2" key="1">
    <citation type="submission" date="2018-08" db="EMBL/GenBank/DDBJ databases">
        <title>A genome reference for cultivated species of the human gut microbiota.</title>
        <authorList>
            <person name="Zou Y."/>
            <person name="Xue W."/>
            <person name="Luo G."/>
        </authorList>
    </citation>
    <scope>NUCLEOTIDE SEQUENCE [LARGE SCALE GENOMIC DNA]</scope>
    <source>
        <strain evidence="1 2">OF03-11</strain>
    </source>
</reference>
<protein>
    <submittedName>
        <fullName evidence="1">Uncharacterized protein</fullName>
    </submittedName>
</protein>
<dbReference type="Proteomes" id="UP000284434">
    <property type="component" value="Unassembled WGS sequence"/>
</dbReference>
<dbReference type="AlphaFoldDB" id="A0A413IBX9"/>
<dbReference type="EMBL" id="QSCO01000012">
    <property type="protein sequence ID" value="RGY06461.1"/>
    <property type="molecule type" value="Genomic_DNA"/>
</dbReference>
<proteinExistence type="predicted"/>